<sequence length="241" mass="25965">MSSITLKTVECRAPACGRGLPTVDDIFLGSARNITPPWGGDSRLGDRVLNWVKTTLASRKESLGSDTIQHDITIVDPLEVFAEGGALSGFTGGELRAPVFFMKPDDIPEATKQLQAKIQAADCYLIVSPEYNHSIPPALSSVMGHFGGSNYKCKPSGIVTYSPGPFAGMRAAMAIQVMCHELGCLPVSKLCGLPSPNDMLEADGTPKDGEHRMLNQLPELLTQLEWMAVAMKNQREKTGSF</sequence>
<dbReference type="PaxDb" id="35128-Thaps21067"/>
<dbReference type="GO" id="GO:0005829">
    <property type="term" value="C:cytosol"/>
    <property type="evidence" value="ECO:0000318"/>
    <property type="project" value="GO_Central"/>
</dbReference>
<dbReference type="Proteomes" id="UP000001449">
    <property type="component" value="Chromosome 1"/>
</dbReference>
<dbReference type="InParanoid" id="B8BSE4"/>
<dbReference type="HOGENOM" id="CLU_055322_2_2_1"/>
<reference evidence="2 3" key="2">
    <citation type="journal article" date="2008" name="Nature">
        <title>The Phaeodactylum genome reveals the evolutionary history of diatom genomes.</title>
        <authorList>
            <person name="Bowler C."/>
            <person name="Allen A.E."/>
            <person name="Badger J.H."/>
            <person name="Grimwood J."/>
            <person name="Jabbari K."/>
            <person name="Kuo A."/>
            <person name="Maheswari U."/>
            <person name="Martens C."/>
            <person name="Maumus F."/>
            <person name="Otillar R.P."/>
            <person name="Rayko E."/>
            <person name="Salamov A."/>
            <person name="Vandepoele K."/>
            <person name="Beszteri B."/>
            <person name="Gruber A."/>
            <person name="Heijde M."/>
            <person name="Katinka M."/>
            <person name="Mock T."/>
            <person name="Valentin K."/>
            <person name="Verret F."/>
            <person name="Berges J.A."/>
            <person name="Brownlee C."/>
            <person name="Cadoret J.P."/>
            <person name="Chiovitti A."/>
            <person name="Choi C.J."/>
            <person name="Coesel S."/>
            <person name="De Martino A."/>
            <person name="Detter J.C."/>
            <person name="Durkin C."/>
            <person name="Falciatore A."/>
            <person name="Fournet J."/>
            <person name="Haruta M."/>
            <person name="Huysman M.J."/>
            <person name="Jenkins B.D."/>
            <person name="Jiroutova K."/>
            <person name="Jorgensen R.E."/>
            <person name="Joubert Y."/>
            <person name="Kaplan A."/>
            <person name="Kroger N."/>
            <person name="Kroth P.G."/>
            <person name="La Roche J."/>
            <person name="Lindquist E."/>
            <person name="Lommer M."/>
            <person name="Martin-Jezequel V."/>
            <person name="Lopez P.J."/>
            <person name="Lucas S."/>
            <person name="Mangogna M."/>
            <person name="McGinnis K."/>
            <person name="Medlin L.K."/>
            <person name="Montsant A."/>
            <person name="Oudot-Le Secq M.P."/>
            <person name="Napoli C."/>
            <person name="Obornik M."/>
            <person name="Parker M.S."/>
            <person name="Petit J.L."/>
            <person name="Porcel B.M."/>
            <person name="Poulsen N."/>
            <person name="Robison M."/>
            <person name="Rychlewski L."/>
            <person name="Rynearson T.A."/>
            <person name="Schmutz J."/>
            <person name="Shapiro H."/>
            <person name="Siaut M."/>
            <person name="Stanley M."/>
            <person name="Sussman M.R."/>
            <person name="Taylor A.R."/>
            <person name="Vardi A."/>
            <person name="von Dassow P."/>
            <person name="Vyverman W."/>
            <person name="Willis A."/>
            <person name="Wyrwicz L.S."/>
            <person name="Rokhsar D.S."/>
            <person name="Weissenbach J."/>
            <person name="Armbrust E.V."/>
            <person name="Green B.R."/>
            <person name="Van de Peer Y."/>
            <person name="Grigoriev I.V."/>
        </authorList>
    </citation>
    <scope>NUCLEOTIDE SEQUENCE [LARGE SCALE GENOMIC DNA]</scope>
    <source>
        <strain evidence="2 3">CCMP1335</strain>
    </source>
</reference>
<dbReference type="SUPFAM" id="SSF52218">
    <property type="entry name" value="Flavoproteins"/>
    <property type="match status" value="1"/>
</dbReference>
<dbReference type="InterPro" id="IPR005025">
    <property type="entry name" value="FMN_Rdtase-like_dom"/>
</dbReference>
<evidence type="ECO:0000259" key="1">
    <source>
        <dbReference type="Pfam" id="PF03358"/>
    </source>
</evidence>
<dbReference type="FunFam" id="3.40.50.360:FF:000078">
    <property type="entry name" value="Chromate reductase"/>
    <property type="match status" value="1"/>
</dbReference>
<organism evidence="2 3">
    <name type="scientific">Thalassiosira pseudonana</name>
    <name type="common">Marine diatom</name>
    <name type="synonym">Cyclotella nana</name>
    <dbReference type="NCBI Taxonomy" id="35128"/>
    <lineage>
        <taxon>Eukaryota</taxon>
        <taxon>Sar</taxon>
        <taxon>Stramenopiles</taxon>
        <taxon>Ochrophyta</taxon>
        <taxon>Bacillariophyta</taxon>
        <taxon>Coscinodiscophyceae</taxon>
        <taxon>Thalassiosirophycidae</taxon>
        <taxon>Thalassiosirales</taxon>
        <taxon>Thalassiosiraceae</taxon>
        <taxon>Thalassiosira</taxon>
    </lineage>
</organism>
<dbReference type="PANTHER" id="PTHR30543:SF21">
    <property type="entry name" value="NAD(P)H-DEPENDENT FMN REDUCTASE LOT6"/>
    <property type="match status" value="1"/>
</dbReference>
<dbReference type="Pfam" id="PF03358">
    <property type="entry name" value="FMN_red"/>
    <property type="match status" value="1"/>
</dbReference>
<dbReference type="eggNOG" id="ENOG502RYD9">
    <property type="taxonomic scope" value="Eukaryota"/>
</dbReference>
<dbReference type="STRING" id="35128.B8BSE4"/>
<name>B8BSE4_THAPS</name>
<protein>
    <recommendedName>
        <fullName evidence="1">NADPH-dependent FMN reductase-like domain-containing protein</fullName>
    </recommendedName>
</protein>
<evidence type="ECO:0000313" key="3">
    <source>
        <dbReference type="Proteomes" id="UP000001449"/>
    </source>
</evidence>
<dbReference type="EMBL" id="CM000638">
    <property type="protein sequence ID" value="EED96705.1"/>
    <property type="molecule type" value="Genomic_DNA"/>
</dbReference>
<feature type="domain" description="NADPH-dependent FMN reductase-like" evidence="1">
    <location>
        <begin position="42"/>
        <end position="189"/>
    </location>
</feature>
<dbReference type="InterPro" id="IPR029039">
    <property type="entry name" value="Flavoprotein-like_sf"/>
</dbReference>
<dbReference type="OMA" id="MCHELGC"/>
<dbReference type="AlphaFoldDB" id="B8BSE4"/>
<gene>
    <name evidence="2" type="ORF">THAPSDRAFT_21067</name>
</gene>
<proteinExistence type="predicted"/>
<dbReference type="KEGG" id="tps:THAPSDRAFT_21067"/>
<dbReference type="Gene3D" id="3.40.50.360">
    <property type="match status" value="1"/>
</dbReference>
<dbReference type="InterPro" id="IPR050712">
    <property type="entry name" value="NAD(P)H-dep_reductase"/>
</dbReference>
<accession>B8BSE4</accession>
<dbReference type="GO" id="GO:0016491">
    <property type="term" value="F:oxidoreductase activity"/>
    <property type="evidence" value="ECO:0007669"/>
    <property type="project" value="InterPro"/>
</dbReference>
<keyword evidence="3" id="KW-1185">Reference proteome</keyword>
<reference evidence="2 3" key="1">
    <citation type="journal article" date="2004" name="Science">
        <title>The genome of the diatom Thalassiosira pseudonana: ecology, evolution, and metabolism.</title>
        <authorList>
            <person name="Armbrust E.V."/>
            <person name="Berges J.A."/>
            <person name="Bowler C."/>
            <person name="Green B.R."/>
            <person name="Martinez D."/>
            <person name="Putnam N.H."/>
            <person name="Zhou S."/>
            <person name="Allen A.E."/>
            <person name="Apt K.E."/>
            <person name="Bechner M."/>
            <person name="Brzezinski M.A."/>
            <person name="Chaal B.K."/>
            <person name="Chiovitti A."/>
            <person name="Davis A.K."/>
            <person name="Demarest M.S."/>
            <person name="Detter J.C."/>
            <person name="Glavina T."/>
            <person name="Goodstein D."/>
            <person name="Hadi M.Z."/>
            <person name="Hellsten U."/>
            <person name="Hildebrand M."/>
            <person name="Jenkins B.D."/>
            <person name="Jurka J."/>
            <person name="Kapitonov V.V."/>
            <person name="Kroger N."/>
            <person name="Lau W.W."/>
            <person name="Lane T.W."/>
            <person name="Larimer F.W."/>
            <person name="Lippmeier J.C."/>
            <person name="Lucas S."/>
            <person name="Medina M."/>
            <person name="Montsant A."/>
            <person name="Obornik M."/>
            <person name="Parker M.S."/>
            <person name="Palenik B."/>
            <person name="Pazour G.J."/>
            <person name="Richardson P.M."/>
            <person name="Rynearson T.A."/>
            <person name="Saito M.A."/>
            <person name="Schwartz D.C."/>
            <person name="Thamatrakoln K."/>
            <person name="Valentin K."/>
            <person name="Vardi A."/>
            <person name="Wilkerson F.P."/>
            <person name="Rokhsar D.S."/>
        </authorList>
    </citation>
    <scope>NUCLEOTIDE SEQUENCE [LARGE SCALE GENOMIC DNA]</scope>
    <source>
        <strain evidence="2 3">CCMP1335</strain>
    </source>
</reference>
<dbReference type="PANTHER" id="PTHR30543">
    <property type="entry name" value="CHROMATE REDUCTASE"/>
    <property type="match status" value="1"/>
</dbReference>
<evidence type="ECO:0000313" key="2">
    <source>
        <dbReference type="EMBL" id="EED96705.1"/>
    </source>
</evidence>
<dbReference type="GeneID" id="7447636"/>
<dbReference type="GO" id="GO:0010181">
    <property type="term" value="F:FMN binding"/>
    <property type="evidence" value="ECO:0000318"/>
    <property type="project" value="GO_Central"/>
</dbReference>
<dbReference type="RefSeq" id="XP_002287064.1">
    <property type="nucleotide sequence ID" value="XM_002287028.1"/>
</dbReference>